<dbReference type="EC" id="2.4.-.-" evidence="3"/>
<dbReference type="Proteomes" id="UP001589628">
    <property type="component" value="Unassembled WGS sequence"/>
</dbReference>
<dbReference type="Gene3D" id="3.90.550.10">
    <property type="entry name" value="Spore Coat Polysaccharide Biosynthesis Protein SpsA, Chain A"/>
    <property type="match status" value="1"/>
</dbReference>
<dbReference type="CDD" id="cd02511">
    <property type="entry name" value="Beta4Glucosyltransferase"/>
    <property type="match status" value="1"/>
</dbReference>
<evidence type="ECO:0000259" key="2">
    <source>
        <dbReference type="Pfam" id="PF00535"/>
    </source>
</evidence>
<dbReference type="Pfam" id="PF00535">
    <property type="entry name" value="Glycos_transf_2"/>
    <property type="match status" value="1"/>
</dbReference>
<name>A0ABV5ZCC5_9GAMM</name>
<keyword evidence="4" id="KW-1185">Reference proteome</keyword>
<protein>
    <submittedName>
        <fullName evidence="3">Glycosyltransferase family 2 protein</fullName>
        <ecNumber evidence="3">2.4.-.-</ecNumber>
    </submittedName>
</protein>
<dbReference type="GO" id="GO:0016757">
    <property type="term" value="F:glycosyltransferase activity"/>
    <property type="evidence" value="ECO:0007669"/>
    <property type="project" value="UniProtKB-KW"/>
</dbReference>
<keyword evidence="3" id="KW-0328">Glycosyltransferase</keyword>
<dbReference type="EMBL" id="JBHLZN010000002">
    <property type="protein sequence ID" value="MFB9886470.1"/>
    <property type="molecule type" value="Genomic_DNA"/>
</dbReference>
<dbReference type="PANTHER" id="PTHR43630:SF2">
    <property type="entry name" value="GLYCOSYLTRANSFERASE"/>
    <property type="match status" value="1"/>
</dbReference>
<sequence>MSTETLPLSAVIIALNEAHNLEACIRSLAFCDEILVVDSGSQDGSQQLCERLGVRFIHQDWLGYGRQKRLAVQQARADWVLCIDADERVSAELAQAIQQCLRQPLHSGYELPRCNRFMGRWLRHGEGYPDWCLRLFDRRQWQWSLDAVHEKVVASQSGLKPGRLQGDLLHESEETLAQYLDKQNRYTSLQAEQLLRQGKQVSAAKLLLSPLLRFIKFYLLRQGFRDGVPGLVHISIGCFNSFIKYAKVRAGKRSAM</sequence>
<comment type="caution">
    <text evidence="3">The sequence shown here is derived from an EMBL/GenBank/DDBJ whole genome shotgun (WGS) entry which is preliminary data.</text>
</comment>
<proteinExistence type="inferred from homology"/>
<organism evidence="3 4">
    <name type="scientific">Balneatrix alpica</name>
    <dbReference type="NCBI Taxonomy" id="75684"/>
    <lineage>
        <taxon>Bacteria</taxon>
        <taxon>Pseudomonadati</taxon>
        <taxon>Pseudomonadota</taxon>
        <taxon>Gammaproteobacteria</taxon>
        <taxon>Oceanospirillales</taxon>
        <taxon>Balneatrichaceae</taxon>
        <taxon>Balneatrix</taxon>
    </lineage>
</organism>
<evidence type="ECO:0000313" key="3">
    <source>
        <dbReference type="EMBL" id="MFB9886470.1"/>
    </source>
</evidence>
<comment type="similarity">
    <text evidence="1">Belongs to the glycosyltransferase 2 family. WaaE/KdtX subfamily.</text>
</comment>
<reference evidence="3 4" key="1">
    <citation type="submission" date="2024-09" db="EMBL/GenBank/DDBJ databases">
        <authorList>
            <person name="Sun Q."/>
            <person name="Mori K."/>
        </authorList>
    </citation>
    <scope>NUCLEOTIDE SEQUENCE [LARGE SCALE GENOMIC DNA]</scope>
    <source>
        <strain evidence="3 4">ATCC 51285</strain>
    </source>
</reference>
<dbReference type="SUPFAM" id="SSF53448">
    <property type="entry name" value="Nucleotide-diphospho-sugar transferases"/>
    <property type="match status" value="1"/>
</dbReference>
<gene>
    <name evidence="3" type="ORF">ACFFLH_08615</name>
</gene>
<dbReference type="PANTHER" id="PTHR43630">
    <property type="entry name" value="POLY-BETA-1,6-N-ACETYL-D-GLUCOSAMINE SYNTHASE"/>
    <property type="match status" value="1"/>
</dbReference>
<keyword evidence="3" id="KW-0808">Transferase</keyword>
<dbReference type="InterPro" id="IPR029044">
    <property type="entry name" value="Nucleotide-diphossugar_trans"/>
</dbReference>
<evidence type="ECO:0000256" key="1">
    <source>
        <dbReference type="ARBA" id="ARBA00038494"/>
    </source>
</evidence>
<feature type="domain" description="Glycosyltransferase 2-like" evidence="2">
    <location>
        <begin position="9"/>
        <end position="106"/>
    </location>
</feature>
<dbReference type="RefSeq" id="WP_027311910.1">
    <property type="nucleotide sequence ID" value="NZ_JBHLZN010000002.1"/>
</dbReference>
<accession>A0ABV5ZCC5</accession>
<evidence type="ECO:0000313" key="4">
    <source>
        <dbReference type="Proteomes" id="UP001589628"/>
    </source>
</evidence>
<dbReference type="InterPro" id="IPR001173">
    <property type="entry name" value="Glyco_trans_2-like"/>
</dbReference>